<gene>
    <name evidence="2" type="ORF">MONBRDRAFT_11755</name>
</gene>
<dbReference type="KEGG" id="mbr:MONBRDRAFT_11755"/>
<organism evidence="2 3">
    <name type="scientific">Monosiga brevicollis</name>
    <name type="common">Choanoflagellate</name>
    <dbReference type="NCBI Taxonomy" id="81824"/>
    <lineage>
        <taxon>Eukaryota</taxon>
        <taxon>Choanoflagellata</taxon>
        <taxon>Craspedida</taxon>
        <taxon>Salpingoecidae</taxon>
        <taxon>Monosiga</taxon>
    </lineage>
</organism>
<sequence length="268" mass="29471">MLFNPRHALSQPELEPGQAQTAHLALSQFAEQAELRHRRSKERVRASVRSAGPPFADRVDVPPANPQTPMAECGTSAECVTTGSANKRDQQLALVIASMEAILQQFAQAKHEHELHALRQTLANSPRPPPQAFSAPSSPRVTEQGGLLRPMHQRRASLPAAHTLVKAEPTPLLGMTMRHPNDPLPQPLEQVSKTTPPSSLLADPHLGAPLHEYHGKVVATQASLHLGLVGLYRIELHERFLLLVDASTLQPRMEIPYITMQRYGLLLL</sequence>
<dbReference type="InParanoid" id="A9VA71"/>
<dbReference type="GeneID" id="5894861"/>
<accession>A9VA71</accession>
<proteinExistence type="predicted"/>
<evidence type="ECO:0000313" key="3">
    <source>
        <dbReference type="Proteomes" id="UP000001357"/>
    </source>
</evidence>
<feature type="region of interest" description="Disordered" evidence="1">
    <location>
        <begin position="123"/>
        <end position="145"/>
    </location>
</feature>
<dbReference type="EMBL" id="CH991572">
    <property type="protein sequence ID" value="EDQ85614.1"/>
    <property type="molecule type" value="Genomic_DNA"/>
</dbReference>
<dbReference type="Proteomes" id="UP000001357">
    <property type="component" value="Unassembled WGS sequence"/>
</dbReference>
<reference evidence="2 3" key="1">
    <citation type="journal article" date="2008" name="Nature">
        <title>The genome of the choanoflagellate Monosiga brevicollis and the origin of metazoans.</title>
        <authorList>
            <consortium name="JGI Sequencing"/>
            <person name="King N."/>
            <person name="Westbrook M.J."/>
            <person name="Young S.L."/>
            <person name="Kuo A."/>
            <person name="Abedin M."/>
            <person name="Chapman J."/>
            <person name="Fairclough S."/>
            <person name="Hellsten U."/>
            <person name="Isogai Y."/>
            <person name="Letunic I."/>
            <person name="Marr M."/>
            <person name="Pincus D."/>
            <person name="Putnam N."/>
            <person name="Rokas A."/>
            <person name="Wright K.J."/>
            <person name="Zuzow R."/>
            <person name="Dirks W."/>
            <person name="Good M."/>
            <person name="Goodstein D."/>
            <person name="Lemons D."/>
            <person name="Li W."/>
            <person name="Lyons J.B."/>
            <person name="Morris A."/>
            <person name="Nichols S."/>
            <person name="Richter D.J."/>
            <person name="Salamov A."/>
            <person name="Bork P."/>
            <person name="Lim W.A."/>
            <person name="Manning G."/>
            <person name="Miller W.T."/>
            <person name="McGinnis W."/>
            <person name="Shapiro H."/>
            <person name="Tjian R."/>
            <person name="Grigoriev I.V."/>
            <person name="Rokhsar D."/>
        </authorList>
    </citation>
    <scope>NUCLEOTIDE SEQUENCE [LARGE SCALE GENOMIC DNA]</scope>
    <source>
        <strain evidence="3">MX1 / ATCC 50154</strain>
    </source>
</reference>
<evidence type="ECO:0000256" key="1">
    <source>
        <dbReference type="SAM" id="MobiDB-lite"/>
    </source>
</evidence>
<protein>
    <submittedName>
        <fullName evidence="2">Uncharacterized protein</fullName>
    </submittedName>
</protein>
<name>A9VA71_MONBE</name>
<evidence type="ECO:0000313" key="2">
    <source>
        <dbReference type="EMBL" id="EDQ85614.1"/>
    </source>
</evidence>
<keyword evidence="3" id="KW-1185">Reference proteome</keyword>
<dbReference type="RefSeq" id="XP_001749563.1">
    <property type="nucleotide sequence ID" value="XM_001749511.1"/>
</dbReference>
<dbReference type="AlphaFoldDB" id="A9VA71"/>